<dbReference type="EMBL" id="JARJCM010000167">
    <property type="protein sequence ID" value="KAJ7024600.1"/>
    <property type="molecule type" value="Genomic_DNA"/>
</dbReference>
<comment type="caution">
    <text evidence="1">The sequence shown here is derived from an EMBL/GenBank/DDBJ whole genome shotgun (WGS) entry which is preliminary data.</text>
</comment>
<keyword evidence="2" id="KW-1185">Reference proteome</keyword>
<proteinExistence type="predicted"/>
<reference evidence="1" key="1">
    <citation type="submission" date="2023-03" db="EMBL/GenBank/DDBJ databases">
        <title>Massive genome expansion in bonnet fungi (Mycena s.s.) driven by repeated elements and novel gene families across ecological guilds.</title>
        <authorList>
            <consortium name="Lawrence Berkeley National Laboratory"/>
            <person name="Harder C.B."/>
            <person name="Miyauchi S."/>
            <person name="Viragh M."/>
            <person name="Kuo A."/>
            <person name="Thoen E."/>
            <person name="Andreopoulos B."/>
            <person name="Lu D."/>
            <person name="Skrede I."/>
            <person name="Drula E."/>
            <person name="Henrissat B."/>
            <person name="Morin E."/>
            <person name="Kohler A."/>
            <person name="Barry K."/>
            <person name="LaButti K."/>
            <person name="Morin E."/>
            <person name="Salamov A."/>
            <person name="Lipzen A."/>
            <person name="Mereny Z."/>
            <person name="Hegedus B."/>
            <person name="Baldrian P."/>
            <person name="Stursova M."/>
            <person name="Weitz H."/>
            <person name="Taylor A."/>
            <person name="Grigoriev I.V."/>
            <person name="Nagy L.G."/>
            <person name="Martin F."/>
            <person name="Kauserud H."/>
        </authorList>
    </citation>
    <scope>NUCLEOTIDE SEQUENCE</scope>
    <source>
        <strain evidence="1">CBHHK200</strain>
    </source>
</reference>
<protein>
    <submittedName>
        <fullName evidence="1">Uncharacterized protein</fullName>
    </submittedName>
</protein>
<dbReference type="AlphaFoldDB" id="A0AAD6SBS3"/>
<evidence type="ECO:0000313" key="1">
    <source>
        <dbReference type="EMBL" id="KAJ7024600.1"/>
    </source>
</evidence>
<accession>A0AAD6SBS3</accession>
<gene>
    <name evidence="1" type="ORF">C8F04DRAFT_1270141</name>
</gene>
<dbReference type="Proteomes" id="UP001218188">
    <property type="component" value="Unassembled WGS sequence"/>
</dbReference>
<name>A0AAD6SBS3_9AGAR</name>
<sequence length="248" mass="27636">MSTSACDSPPSPLAPPTCILQNIAARQAAVYTRDSISFYHFSARCCVSEFPQVRRTLSHGVDHRIRERTKSKRSSVTVSASALTPSNAPVIDAMERTSRHICVRITATARQLVSSPLYPASASAPPLSYGDPPPFCFLLRTARARRAGECGARRHMELHTLCGPAPYHTRSLPHPVPPHAHSPHHTRDYLFRPHYILPRRGHTDLPRRSQHRPIKYSLSHEGQRTPDVRIGVGREWGGVVDVRGMRVV</sequence>
<organism evidence="1 2">
    <name type="scientific">Mycena alexandri</name>
    <dbReference type="NCBI Taxonomy" id="1745969"/>
    <lineage>
        <taxon>Eukaryota</taxon>
        <taxon>Fungi</taxon>
        <taxon>Dikarya</taxon>
        <taxon>Basidiomycota</taxon>
        <taxon>Agaricomycotina</taxon>
        <taxon>Agaricomycetes</taxon>
        <taxon>Agaricomycetidae</taxon>
        <taxon>Agaricales</taxon>
        <taxon>Marasmiineae</taxon>
        <taxon>Mycenaceae</taxon>
        <taxon>Mycena</taxon>
    </lineage>
</organism>
<evidence type="ECO:0000313" key="2">
    <source>
        <dbReference type="Proteomes" id="UP001218188"/>
    </source>
</evidence>